<comment type="caution">
    <text evidence="9">The sequence shown here is derived from an EMBL/GenBank/DDBJ whole genome shotgun (WGS) entry which is preliminary data.</text>
</comment>
<evidence type="ECO:0000256" key="2">
    <source>
        <dbReference type="ARBA" id="ARBA00012438"/>
    </source>
</evidence>
<gene>
    <name evidence="9" type="ORF">ACFSAH_19450</name>
</gene>
<name>A0ABW4IH23_9SPHI</name>
<feature type="modified residue" description="4-aspartylphosphate" evidence="5">
    <location>
        <position position="648"/>
    </location>
</feature>
<evidence type="ECO:0000259" key="7">
    <source>
        <dbReference type="PROSITE" id="PS50109"/>
    </source>
</evidence>
<dbReference type="InterPro" id="IPR036097">
    <property type="entry name" value="HisK_dim/P_sf"/>
</dbReference>
<sequence length="718" mass="82303">MKKLSSVYRWLLVMILTLILIFLLVSLAKRKNAAAKIEENFVELKKNNSYVSLIDSSIYKLLSIENNLQLYAVTRADVYYENYLLSLNELSALIDSLETHLNLTEQKDGVGLDQLVKQKVDRSKVFLYLRTVNDSLIVFSSRLNENVNLRDIKLRLLPVEINRLESVYVTTNTNFVPVKENKKLFGRLKDAIVNKDLTFDTLKTVDSKKESTSTDNMDEVKENRLKNAERIKQYNAVLKSAISRLVNIHEDLKKKETELFLTNNTLLTKLKDAFQELKTLEDPNVQTTKLHQETKKSLSVIETFYEYVLIISILLVLIIFLNIWSLFKNEKKLKQAKEFAVRQTKIKTDFLAQMSHEIRTPLNSILGFSEQLENSELSTNQKDHLDSVKKASQILLSIVNDILDLSKIETGKLSIQSFPFFPRKTIDDIVATLKIHADNKKLDLIVNCDFEEDVELEGDEYRLKQVIINLVNNAIKFTKKGSVTLNVELTKDCVLKAEVIDTGIGIDKQNFDMVFNEFTQILNKNDLNRHNGTGLGLAICKKIIESQKGFIGVESEVGKGSRFFFEIPYTNCIRKVSPKVVKKSKKLDAIDVSLLAGKRLLVADDNKMNIMLLKVIFDKWSVYFDEAKDGLEALELFKNNDYDVLLTDIQMPNLDGLGLTAEIRAMEDRKKSRIPIIAITANAMESNEFLYQKAGIDDYIVKPFKEETLYYKILKHTV</sequence>
<dbReference type="PROSITE" id="PS50110">
    <property type="entry name" value="RESPONSE_REGULATORY"/>
    <property type="match status" value="1"/>
</dbReference>
<dbReference type="InterPro" id="IPR003594">
    <property type="entry name" value="HATPase_dom"/>
</dbReference>
<evidence type="ECO:0000256" key="4">
    <source>
        <dbReference type="ARBA" id="ARBA00023012"/>
    </source>
</evidence>
<dbReference type="InterPro" id="IPR004358">
    <property type="entry name" value="Sig_transdc_His_kin-like_C"/>
</dbReference>
<keyword evidence="3 5" id="KW-0597">Phosphoprotein</keyword>
<dbReference type="RefSeq" id="WP_379664379.1">
    <property type="nucleotide sequence ID" value="NZ_JBHUDG010000051.1"/>
</dbReference>
<feature type="transmembrane region" description="Helical" evidence="6">
    <location>
        <begin position="304"/>
        <end position="327"/>
    </location>
</feature>
<dbReference type="EC" id="2.7.13.3" evidence="2"/>
<feature type="domain" description="Histidine kinase" evidence="7">
    <location>
        <begin position="353"/>
        <end position="571"/>
    </location>
</feature>
<dbReference type="PANTHER" id="PTHR45339">
    <property type="entry name" value="HYBRID SIGNAL TRANSDUCTION HISTIDINE KINASE J"/>
    <property type="match status" value="1"/>
</dbReference>
<evidence type="ECO:0000259" key="8">
    <source>
        <dbReference type="PROSITE" id="PS50110"/>
    </source>
</evidence>
<dbReference type="SMART" id="SM00448">
    <property type="entry name" value="REC"/>
    <property type="match status" value="1"/>
</dbReference>
<keyword evidence="6" id="KW-1133">Transmembrane helix</keyword>
<dbReference type="Pfam" id="PF02518">
    <property type="entry name" value="HATPase_c"/>
    <property type="match status" value="1"/>
</dbReference>
<evidence type="ECO:0000313" key="10">
    <source>
        <dbReference type="Proteomes" id="UP001597118"/>
    </source>
</evidence>
<dbReference type="PROSITE" id="PS50109">
    <property type="entry name" value="HIS_KIN"/>
    <property type="match status" value="1"/>
</dbReference>
<dbReference type="Proteomes" id="UP001597118">
    <property type="component" value="Unassembled WGS sequence"/>
</dbReference>
<evidence type="ECO:0000256" key="6">
    <source>
        <dbReference type="SAM" id="Phobius"/>
    </source>
</evidence>
<dbReference type="CDD" id="cd16922">
    <property type="entry name" value="HATPase_EvgS-ArcB-TorS-like"/>
    <property type="match status" value="1"/>
</dbReference>
<keyword evidence="9" id="KW-0067">ATP-binding</keyword>
<keyword evidence="10" id="KW-1185">Reference proteome</keyword>
<evidence type="ECO:0000256" key="1">
    <source>
        <dbReference type="ARBA" id="ARBA00000085"/>
    </source>
</evidence>
<evidence type="ECO:0000256" key="3">
    <source>
        <dbReference type="ARBA" id="ARBA00022553"/>
    </source>
</evidence>
<dbReference type="Gene3D" id="3.40.50.2300">
    <property type="match status" value="1"/>
</dbReference>
<dbReference type="Gene3D" id="1.10.287.130">
    <property type="match status" value="1"/>
</dbReference>
<feature type="domain" description="Response regulatory" evidence="8">
    <location>
        <begin position="599"/>
        <end position="717"/>
    </location>
</feature>
<accession>A0ABW4IH23</accession>
<dbReference type="Pfam" id="PF00512">
    <property type="entry name" value="HisKA"/>
    <property type="match status" value="1"/>
</dbReference>
<dbReference type="InterPro" id="IPR003661">
    <property type="entry name" value="HisK_dim/P_dom"/>
</dbReference>
<dbReference type="InterPro" id="IPR001789">
    <property type="entry name" value="Sig_transdc_resp-reg_receiver"/>
</dbReference>
<dbReference type="CDD" id="cd00082">
    <property type="entry name" value="HisKA"/>
    <property type="match status" value="1"/>
</dbReference>
<dbReference type="CDD" id="cd17546">
    <property type="entry name" value="REC_hyHK_CKI1_RcsC-like"/>
    <property type="match status" value="1"/>
</dbReference>
<protein>
    <recommendedName>
        <fullName evidence="2">histidine kinase</fullName>
        <ecNumber evidence="2">2.7.13.3</ecNumber>
    </recommendedName>
</protein>
<dbReference type="PRINTS" id="PR00344">
    <property type="entry name" value="BCTRLSENSOR"/>
</dbReference>
<dbReference type="EMBL" id="JBHUDG010000051">
    <property type="protein sequence ID" value="MFD1632056.1"/>
    <property type="molecule type" value="Genomic_DNA"/>
</dbReference>
<keyword evidence="9" id="KW-0547">Nucleotide-binding</keyword>
<evidence type="ECO:0000313" key="9">
    <source>
        <dbReference type="EMBL" id="MFD1632056.1"/>
    </source>
</evidence>
<keyword evidence="6" id="KW-0472">Membrane</keyword>
<dbReference type="PANTHER" id="PTHR45339:SF1">
    <property type="entry name" value="HYBRID SIGNAL TRANSDUCTION HISTIDINE KINASE J"/>
    <property type="match status" value="1"/>
</dbReference>
<dbReference type="SUPFAM" id="SSF47384">
    <property type="entry name" value="Homodimeric domain of signal transducing histidine kinase"/>
    <property type="match status" value="1"/>
</dbReference>
<proteinExistence type="predicted"/>
<dbReference type="InterPro" id="IPR005467">
    <property type="entry name" value="His_kinase_dom"/>
</dbReference>
<dbReference type="SUPFAM" id="SSF52172">
    <property type="entry name" value="CheY-like"/>
    <property type="match status" value="1"/>
</dbReference>
<dbReference type="Gene3D" id="3.30.565.10">
    <property type="entry name" value="Histidine kinase-like ATPase, C-terminal domain"/>
    <property type="match status" value="1"/>
</dbReference>
<dbReference type="InterPro" id="IPR036890">
    <property type="entry name" value="HATPase_C_sf"/>
</dbReference>
<dbReference type="Pfam" id="PF00072">
    <property type="entry name" value="Response_reg"/>
    <property type="match status" value="1"/>
</dbReference>
<dbReference type="SMART" id="SM00387">
    <property type="entry name" value="HATPase_c"/>
    <property type="match status" value="1"/>
</dbReference>
<organism evidence="9 10">
    <name type="scientific">Pseudopedobacter beijingensis</name>
    <dbReference type="NCBI Taxonomy" id="1207056"/>
    <lineage>
        <taxon>Bacteria</taxon>
        <taxon>Pseudomonadati</taxon>
        <taxon>Bacteroidota</taxon>
        <taxon>Sphingobacteriia</taxon>
        <taxon>Sphingobacteriales</taxon>
        <taxon>Sphingobacteriaceae</taxon>
        <taxon>Pseudopedobacter</taxon>
    </lineage>
</organism>
<comment type="catalytic activity">
    <reaction evidence="1">
        <text>ATP + protein L-histidine = ADP + protein N-phospho-L-histidine.</text>
        <dbReference type="EC" id="2.7.13.3"/>
    </reaction>
</comment>
<dbReference type="SMART" id="SM00388">
    <property type="entry name" value="HisKA"/>
    <property type="match status" value="1"/>
</dbReference>
<reference evidence="10" key="1">
    <citation type="journal article" date="2019" name="Int. J. Syst. Evol. Microbiol.">
        <title>The Global Catalogue of Microorganisms (GCM) 10K type strain sequencing project: providing services to taxonomists for standard genome sequencing and annotation.</title>
        <authorList>
            <consortium name="The Broad Institute Genomics Platform"/>
            <consortium name="The Broad Institute Genome Sequencing Center for Infectious Disease"/>
            <person name="Wu L."/>
            <person name="Ma J."/>
        </authorList>
    </citation>
    <scope>NUCLEOTIDE SEQUENCE [LARGE SCALE GENOMIC DNA]</scope>
    <source>
        <strain evidence="10">CCUG 53762</strain>
    </source>
</reference>
<dbReference type="InterPro" id="IPR011006">
    <property type="entry name" value="CheY-like_superfamily"/>
</dbReference>
<dbReference type="GO" id="GO:0005524">
    <property type="term" value="F:ATP binding"/>
    <property type="evidence" value="ECO:0007669"/>
    <property type="project" value="UniProtKB-KW"/>
</dbReference>
<keyword evidence="6" id="KW-0812">Transmembrane</keyword>
<keyword evidence="4" id="KW-0902">Two-component regulatory system</keyword>
<dbReference type="SUPFAM" id="SSF55874">
    <property type="entry name" value="ATPase domain of HSP90 chaperone/DNA topoisomerase II/histidine kinase"/>
    <property type="match status" value="1"/>
</dbReference>
<evidence type="ECO:0000256" key="5">
    <source>
        <dbReference type="PROSITE-ProRule" id="PRU00169"/>
    </source>
</evidence>